<dbReference type="Proteomes" id="UP001164819">
    <property type="component" value="Chromosome"/>
</dbReference>
<keyword evidence="5" id="KW-1015">Disulfide bond</keyword>
<feature type="domain" description="Thioredoxin-like fold" evidence="9">
    <location>
        <begin position="117"/>
        <end position="239"/>
    </location>
</feature>
<comment type="function">
    <text evidence="7">Required for disulfide bond formation in some periplasmic proteins. Acts by transferring its disulfide bond to other proteins and is reduced in the process.</text>
</comment>
<dbReference type="Gene3D" id="3.40.30.10">
    <property type="entry name" value="Glutaredoxin"/>
    <property type="match status" value="1"/>
</dbReference>
<dbReference type="SUPFAM" id="SSF54423">
    <property type="entry name" value="DsbC/DsbG N-terminal domain-like"/>
    <property type="match status" value="1"/>
</dbReference>
<sequence length="244" mass="28073">MNSLFSHFIQRFIPVVFLLFGQIVFASSSPETTIQQRFREYLGVDVKKETIVKTPYSGLYEVQIGNNLVYTDKQAQYLFVGRIMDLQTKKDYTDEKLRKITIVDFSDLPKDLAIQIVKGNGKGKIAVFSDPNCRYCKQLEYNLRNVDDVTIYLYPYNILSEKSVEISRNVWCSGNPAQTWKNWMINDKMPEKAKNDCTFPDKKIRELGQKLNIKGTPTIFFTDGTRVPGAADADEINRKLKSLP</sequence>
<evidence type="ECO:0000256" key="7">
    <source>
        <dbReference type="RuleBase" id="RU364038"/>
    </source>
</evidence>
<evidence type="ECO:0000259" key="9">
    <source>
        <dbReference type="Pfam" id="PF13098"/>
    </source>
</evidence>
<dbReference type="InterPro" id="IPR018950">
    <property type="entry name" value="DiS-bond_isomerase_DsbC/G_N"/>
</dbReference>
<evidence type="ECO:0000256" key="1">
    <source>
        <dbReference type="ARBA" id="ARBA00004418"/>
    </source>
</evidence>
<keyword evidence="4 7" id="KW-0574">Periplasm</keyword>
<dbReference type="InterPro" id="IPR033954">
    <property type="entry name" value="DiS-bond_Isoase_DsbC/G"/>
</dbReference>
<evidence type="ECO:0000313" key="10">
    <source>
        <dbReference type="EMBL" id="WAV91493.1"/>
    </source>
</evidence>
<comment type="subcellular location">
    <subcellularLocation>
        <location evidence="1 7">Periplasm</location>
    </subcellularLocation>
</comment>
<dbReference type="Gene3D" id="3.10.450.70">
    <property type="entry name" value="Disulphide bond isomerase, DsbC/G, N-terminal"/>
    <property type="match status" value="1"/>
</dbReference>
<proteinExistence type="inferred from homology"/>
<dbReference type="InterPro" id="IPR009094">
    <property type="entry name" value="DiS-bond_isomerase_DsbC/G_N_sf"/>
</dbReference>
<dbReference type="EMBL" id="CP098251">
    <property type="protein sequence ID" value="WAV91493.1"/>
    <property type="molecule type" value="Genomic_DNA"/>
</dbReference>
<dbReference type="CDD" id="cd03020">
    <property type="entry name" value="DsbA_DsbC_DsbG"/>
    <property type="match status" value="1"/>
</dbReference>
<dbReference type="PANTHER" id="PTHR35272">
    <property type="entry name" value="THIOL:DISULFIDE INTERCHANGE PROTEIN DSBC-RELATED"/>
    <property type="match status" value="1"/>
</dbReference>
<evidence type="ECO:0000256" key="6">
    <source>
        <dbReference type="ARBA" id="ARBA00023284"/>
    </source>
</evidence>
<keyword evidence="6 7" id="KW-0676">Redox-active center</keyword>
<dbReference type="InterPro" id="IPR036249">
    <property type="entry name" value="Thioredoxin-like_sf"/>
</dbReference>
<evidence type="ECO:0000259" key="8">
    <source>
        <dbReference type="Pfam" id="PF10411"/>
    </source>
</evidence>
<organism evidence="10">
    <name type="scientific">Oxalobacter aliiformigenes</name>
    <dbReference type="NCBI Taxonomy" id="2946593"/>
    <lineage>
        <taxon>Bacteria</taxon>
        <taxon>Pseudomonadati</taxon>
        <taxon>Pseudomonadota</taxon>
        <taxon>Betaproteobacteria</taxon>
        <taxon>Burkholderiales</taxon>
        <taxon>Oxalobacteraceae</taxon>
        <taxon>Oxalobacter</taxon>
    </lineage>
</organism>
<dbReference type="SUPFAM" id="SSF52833">
    <property type="entry name" value="Thioredoxin-like"/>
    <property type="match status" value="1"/>
</dbReference>
<dbReference type="InterPro" id="IPR012336">
    <property type="entry name" value="Thioredoxin-like_fold"/>
</dbReference>
<comment type="similarity">
    <text evidence="2 7">Belongs to the thioredoxin family. DsbC subfamily.</text>
</comment>
<protein>
    <recommendedName>
        <fullName evidence="7">Thiol:disulfide interchange protein</fullName>
    </recommendedName>
</protein>
<dbReference type="InterPro" id="IPR051470">
    <property type="entry name" value="Thiol:disulfide_interchange"/>
</dbReference>
<dbReference type="GO" id="GO:0042597">
    <property type="term" value="C:periplasmic space"/>
    <property type="evidence" value="ECO:0007669"/>
    <property type="project" value="UniProtKB-SubCell"/>
</dbReference>
<dbReference type="AlphaFoldDB" id="A0A9E9LA77"/>
<keyword evidence="3 7" id="KW-0732">Signal</keyword>
<accession>A0A9E9LA77</accession>
<evidence type="ECO:0000256" key="3">
    <source>
        <dbReference type="ARBA" id="ARBA00022729"/>
    </source>
</evidence>
<evidence type="ECO:0000256" key="2">
    <source>
        <dbReference type="ARBA" id="ARBA00009813"/>
    </source>
</evidence>
<reference evidence="10" key="1">
    <citation type="journal article" date="2022" name="Front. Microbiol.">
        <title>New perspectives on an old grouping: The genomic and phenotypic variability of Oxalobacter formigenes and the implications for calcium oxalate stone prevention.</title>
        <authorList>
            <person name="Chmiel J.A."/>
            <person name="Carr C."/>
            <person name="Stuivenberg G.A."/>
            <person name="Venema R."/>
            <person name="Chanyi R.M."/>
            <person name="Al K.F."/>
            <person name="Giguere D."/>
            <person name="Say H."/>
            <person name="Akouris P.P."/>
            <person name="Dominguez Romero S.A."/>
            <person name="Kwong A."/>
            <person name="Tai V."/>
            <person name="Koval S.F."/>
            <person name="Razvi H."/>
            <person name="Bjazevic J."/>
            <person name="Burton J.P."/>
        </authorList>
    </citation>
    <scope>NUCLEOTIDE SEQUENCE</scope>
    <source>
        <strain evidence="10">OxK</strain>
    </source>
</reference>
<dbReference type="Pfam" id="PF10411">
    <property type="entry name" value="DsbC_N"/>
    <property type="match status" value="1"/>
</dbReference>
<evidence type="ECO:0000256" key="5">
    <source>
        <dbReference type="ARBA" id="ARBA00023157"/>
    </source>
</evidence>
<dbReference type="Pfam" id="PF13098">
    <property type="entry name" value="Thioredoxin_2"/>
    <property type="match status" value="1"/>
</dbReference>
<name>A0A9E9LA77_9BURK</name>
<feature type="domain" description="Disulphide bond isomerase DsbC/G N-terminal" evidence="8">
    <location>
        <begin position="27"/>
        <end position="93"/>
    </location>
</feature>
<evidence type="ECO:0000256" key="4">
    <source>
        <dbReference type="ARBA" id="ARBA00022764"/>
    </source>
</evidence>
<dbReference type="PANTHER" id="PTHR35272:SF3">
    <property type="entry name" value="THIOL:DISULFIDE INTERCHANGE PROTEIN DSBC"/>
    <property type="match status" value="1"/>
</dbReference>
<gene>
    <name evidence="10" type="ORF">NB646_01635</name>
</gene>
<dbReference type="RefSeq" id="WP_269283749.1">
    <property type="nucleotide sequence ID" value="NZ_CP098251.1"/>
</dbReference>